<evidence type="ECO:0000256" key="1">
    <source>
        <dbReference type="ARBA" id="ARBA00000085"/>
    </source>
</evidence>
<keyword evidence="5" id="KW-0547">Nucleotide-binding</keyword>
<protein>
    <recommendedName>
        <fullName evidence="2">histidine kinase</fullName>
        <ecNumber evidence="2">2.7.13.3</ecNumber>
    </recommendedName>
</protein>
<dbReference type="AlphaFoldDB" id="A0A1H9WPR0"/>
<evidence type="ECO:0000313" key="9">
    <source>
        <dbReference type="EMBL" id="SES35912.1"/>
    </source>
</evidence>
<dbReference type="InterPro" id="IPR036890">
    <property type="entry name" value="HATPase_C_sf"/>
</dbReference>
<dbReference type="SMART" id="SM00911">
    <property type="entry name" value="HWE_HK"/>
    <property type="match status" value="1"/>
</dbReference>
<dbReference type="GO" id="GO:0005524">
    <property type="term" value="F:ATP binding"/>
    <property type="evidence" value="ECO:0007669"/>
    <property type="project" value="UniProtKB-KW"/>
</dbReference>
<gene>
    <name evidence="9" type="ORF">SAMN04490244_11243</name>
</gene>
<evidence type="ECO:0000256" key="2">
    <source>
        <dbReference type="ARBA" id="ARBA00012438"/>
    </source>
</evidence>
<dbReference type="STRING" id="641238.SAMN04490244_11243"/>
<evidence type="ECO:0000256" key="4">
    <source>
        <dbReference type="ARBA" id="ARBA00022679"/>
    </source>
</evidence>
<evidence type="ECO:0000313" key="10">
    <source>
        <dbReference type="Proteomes" id="UP000198885"/>
    </source>
</evidence>
<keyword evidence="10" id="KW-1185">Reference proteome</keyword>
<dbReference type="PANTHER" id="PTHR41523:SF7">
    <property type="entry name" value="HISTIDINE KINASE"/>
    <property type="match status" value="1"/>
</dbReference>
<evidence type="ECO:0000256" key="5">
    <source>
        <dbReference type="ARBA" id="ARBA00022741"/>
    </source>
</evidence>
<dbReference type="Gene3D" id="3.30.450.20">
    <property type="entry name" value="PAS domain"/>
    <property type="match status" value="1"/>
</dbReference>
<dbReference type="PANTHER" id="PTHR41523">
    <property type="entry name" value="TWO-COMPONENT SYSTEM SENSOR PROTEIN"/>
    <property type="match status" value="1"/>
</dbReference>
<reference evidence="9 10" key="1">
    <citation type="submission" date="2016-10" db="EMBL/GenBank/DDBJ databases">
        <authorList>
            <person name="de Groot N.N."/>
        </authorList>
    </citation>
    <scope>NUCLEOTIDE SEQUENCE [LARGE SCALE GENOMIC DNA]</scope>
    <source>
        <strain evidence="9 10">DSM 23042</strain>
    </source>
</reference>
<evidence type="ECO:0000256" key="3">
    <source>
        <dbReference type="ARBA" id="ARBA00022553"/>
    </source>
</evidence>
<dbReference type="Pfam" id="PF07536">
    <property type="entry name" value="HWE_HK"/>
    <property type="match status" value="1"/>
</dbReference>
<keyword evidence="7" id="KW-0067">ATP-binding</keyword>
<comment type="catalytic activity">
    <reaction evidence="1">
        <text>ATP + protein L-histidine = ADP + protein N-phospho-L-histidine.</text>
        <dbReference type="EC" id="2.7.13.3"/>
    </reaction>
</comment>
<keyword evidence="6 9" id="KW-0418">Kinase</keyword>
<keyword evidence="4" id="KW-0808">Transferase</keyword>
<evidence type="ECO:0000256" key="7">
    <source>
        <dbReference type="ARBA" id="ARBA00022840"/>
    </source>
</evidence>
<dbReference type="InterPro" id="IPR011102">
    <property type="entry name" value="Sig_transdc_His_kinase_HWE"/>
</dbReference>
<dbReference type="EMBL" id="FOGU01000012">
    <property type="protein sequence ID" value="SES35912.1"/>
    <property type="molecule type" value="Genomic_DNA"/>
</dbReference>
<dbReference type="GO" id="GO:0004673">
    <property type="term" value="F:protein histidine kinase activity"/>
    <property type="evidence" value="ECO:0007669"/>
    <property type="project" value="UniProtKB-EC"/>
</dbReference>
<organism evidence="9 10">
    <name type="scientific">Tranquillimonas rosea</name>
    <dbReference type="NCBI Taxonomy" id="641238"/>
    <lineage>
        <taxon>Bacteria</taxon>
        <taxon>Pseudomonadati</taxon>
        <taxon>Pseudomonadota</taxon>
        <taxon>Alphaproteobacteria</taxon>
        <taxon>Rhodobacterales</taxon>
        <taxon>Roseobacteraceae</taxon>
        <taxon>Tranquillimonas</taxon>
    </lineage>
</organism>
<keyword evidence="3" id="KW-0597">Phosphoprotein</keyword>
<name>A0A1H9WPR0_9RHOB</name>
<evidence type="ECO:0000256" key="6">
    <source>
        <dbReference type="ARBA" id="ARBA00022777"/>
    </source>
</evidence>
<evidence type="ECO:0000259" key="8">
    <source>
        <dbReference type="SMART" id="SM00911"/>
    </source>
</evidence>
<dbReference type="Gene3D" id="3.30.565.10">
    <property type="entry name" value="Histidine kinase-like ATPase, C-terminal domain"/>
    <property type="match status" value="1"/>
</dbReference>
<dbReference type="Proteomes" id="UP000198885">
    <property type="component" value="Unassembled WGS sequence"/>
</dbReference>
<proteinExistence type="predicted"/>
<accession>A0A1H9WPR0</accession>
<feature type="domain" description="Signal transduction histidine kinase HWE region" evidence="8">
    <location>
        <begin position="182"/>
        <end position="263"/>
    </location>
</feature>
<sequence>MYRHSFPRIAALSQKQTAATAFLAGGGKMGRQIASHDWAATPLGPIEDWPAVLKITVGTMVNSAFPKCLCWGEDLTMIYNDAFVPILDRKHPCLGMPFLSVWAEGRDTIGPIADRAMAGHSTFIEDFPLETNRSGTFDTAHFTFCYSPVRDETGAVCGMLDTVVETTGKVKAEKFAALRNHELVHRSRNAYALVSALVNQTFRGSGSLHEIRDELQRRIGALVRAQDLLIEGNSTRGTLELVARRALHPFLDDPRRFEFRGPALSLGREQVTTLSLSLHELATNSVKYGALGSAEGSVLVAWDLTGSDGALTLRLTWRERDGPEVVEPKSKGFGSRLIRQTLPASFSGKVDVDYAPDGLRVTLVADATRLVAEDQLAAE</sequence>
<dbReference type="EC" id="2.7.13.3" evidence="2"/>